<feature type="compositionally biased region" description="Basic and acidic residues" evidence="1">
    <location>
        <begin position="171"/>
        <end position="188"/>
    </location>
</feature>
<evidence type="ECO:0000313" key="2">
    <source>
        <dbReference type="EMBL" id="PAV23060.1"/>
    </source>
</evidence>
<protein>
    <submittedName>
        <fullName evidence="2">Uncharacterized protein</fullName>
    </submittedName>
</protein>
<comment type="caution">
    <text evidence="2">The sequence shown here is derived from an EMBL/GenBank/DDBJ whole genome shotgun (WGS) entry which is preliminary data.</text>
</comment>
<proteinExistence type="predicted"/>
<gene>
    <name evidence="2" type="ORF">PNOK_0012700</name>
</gene>
<feature type="compositionally biased region" description="Polar residues" evidence="1">
    <location>
        <begin position="15"/>
        <end position="27"/>
    </location>
</feature>
<organism evidence="2 3">
    <name type="scientific">Pyrrhoderma noxium</name>
    <dbReference type="NCBI Taxonomy" id="2282107"/>
    <lineage>
        <taxon>Eukaryota</taxon>
        <taxon>Fungi</taxon>
        <taxon>Dikarya</taxon>
        <taxon>Basidiomycota</taxon>
        <taxon>Agaricomycotina</taxon>
        <taxon>Agaricomycetes</taxon>
        <taxon>Hymenochaetales</taxon>
        <taxon>Hymenochaetaceae</taxon>
        <taxon>Pyrrhoderma</taxon>
    </lineage>
</organism>
<reference evidence="2 3" key="1">
    <citation type="journal article" date="2017" name="Mol. Ecol.">
        <title>Comparative and population genomic landscape of Phellinus noxius: A hypervariable fungus causing root rot in trees.</title>
        <authorList>
            <person name="Chung C.L."/>
            <person name="Lee T.J."/>
            <person name="Akiba M."/>
            <person name="Lee H.H."/>
            <person name="Kuo T.H."/>
            <person name="Liu D."/>
            <person name="Ke H.M."/>
            <person name="Yokoi T."/>
            <person name="Roa M.B."/>
            <person name="Lu M.J."/>
            <person name="Chang Y.Y."/>
            <person name="Ann P.J."/>
            <person name="Tsai J.N."/>
            <person name="Chen C.Y."/>
            <person name="Tzean S.S."/>
            <person name="Ota Y."/>
            <person name="Hattori T."/>
            <person name="Sahashi N."/>
            <person name="Liou R.F."/>
            <person name="Kikuchi T."/>
            <person name="Tsai I.J."/>
        </authorList>
    </citation>
    <scope>NUCLEOTIDE SEQUENCE [LARGE SCALE GENOMIC DNA]</scope>
    <source>
        <strain evidence="2 3">FFPRI411160</strain>
    </source>
</reference>
<dbReference type="OrthoDB" id="10653657at2759"/>
<feature type="region of interest" description="Disordered" evidence="1">
    <location>
        <begin position="15"/>
        <end position="35"/>
    </location>
</feature>
<keyword evidence="3" id="KW-1185">Reference proteome</keyword>
<evidence type="ECO:0000313" key="3">
    <source>
        <dbReference type="Proteomes" id="UP000217199"/>
    </source>
</evidence>
<accession>A0A286UTY0</accession>
<name>A0A286UTY0_9AGAM</name>
<dbReference type="InParanoid" id="A0A286UTY0"/>
<feature type="compositionally biased region" description="Polar residues" evidence="1">
    <location>
        <begin position="118"/>
        <end position="136"/>
    </location>
</feature>
<feature type="compositionally biased region" description="Basic and acidic residues" evidence="1">
    <location>
        <begin position="139"/>
        <end position="163"/>
    </location>
</feature>
<feature type="region of interest" description="Disordered" evidence="1">
    <location>
        <begin position="116"/>
        <end position="188"/>
    </location>
</feature>
<dbReference type="AlphaFoldDB" id="A0A286UTY0"/>
<dbReference type="Proteomes" id="UP000217199">
    <property type="component" value="Unassembled WGS sequence"/>
</dbReference>
<dbReference type="EMBL" id="NBII01000001">
    <property type="protein sequence ID" value="PAV23060.1"/>
    <property type="molecule type" value="Genomic_DNA"/>
</dbReference>
<evidence type="ECO:0000256" key="1">
    <source>
        <dbReference type="SAM" id="MobiDB-lite"/>
    </source>
</evidence>
<sequence>MSLVASTKLVTDNTISRMSEPPCSSSKPGHHTSCRPPTSVIFAHQEERRSIEAPERVQCIPRNRLESQICTQVDWSCNDTIQIDQYLNDPGFVCFSNNIMDQIDLAYPLVIEGESPGFNDSQGSPLTSTVSTSNNEPEVENKAPKTKNTEPKEYQFINEDGKAYRPYTDPSRIRANDAKKQSGTDRRAQVRGVPGEFMHVMKLGIRAGASTHSQPNSESGEP</sequence>